<dbReference type="EMBL" id="VUJX02000004">
    <property type="protein sequence ID" value="KAL0938198.1"/>
    <property type="molecule type" value="Genomic_DNA"/>
</dbReference>
<evidence type="ECO:0000313" key="2">
    <source>
        <dbReference type="Proteomes" id="UP000805649"/>
    </source>
</evidence>
<reference evidence="1 2" key="1">
    <citation type="journal article" date="2020" name="Phytopathology">
        <title>Genome Sequence Resources of Colletotrichum truncatum, C. plurivorum, C. musicola, and C. sojae: Four Species Pathogenic to Soybean (Glycine max).</title>
        <authorList>
            <person name="Rogerio F."/>
            <person name="Boufleur T.R."/>
            <person name="Ciampi-Guillardi M."/>
            <person name="Sukno S.A."/>
            <person name="Thon M.R."/>
            <person name="Massola Junior N.S."/>
            <person name="Baroncelli R."/>
        </authorList>
    </citation>
    <scope>NUCLEOTIDE SEQUENCE [LARGE SCALE GENOMIC DNA]</scope>
    <source>
        <strain evidence="1 2">CMES1059</strain>
    </source>
</reference>
<gene>
    <name evidence="1" type="ORF">CTRU02_207929</name>
</gene>
<accession>A0ACC3Z285</accession>
<protein>
    <submittedName>
        <fullName evidence="1">Phosphorylase superfamily protein</fullName>
    </submittedName>
</protein>
<sequence>MLFEHKCQTVALVGLGGVGKTQIALDIAYWAKKEQPQFSVFWVPVLSHASFEKAFRDIAKELNIHPRNKDEDIKESVQSFLSSKESGSWLLIVDNADDKDLMLGSSDDKKGLADYLPQSESGLTLFTTRVRDIALEVAEDNLIELLAMNKSDATSLLEKSLHRKKLLVDDTAIGQLLEFLTYLPLAITQAAAYLNRNLSTSIASYLRLLRSTEHSAVELLSREFRDTSRYKESQNAVARTWLVSFEQIQKSDSYAAEILYFISRIEPKAIPRSILPQGESDEKTEWAIGTLCSYSFLTARNDDEAFDMHSLVYLATRLWIKRQLIEDQVITTAVLHLVNVFPSTDYTDRDIRRQYMPHSLRVLNERQHVETNEESDLWLYCGQCYLEEGRAKDAIFCFEKCFSWRKKHCLEDENSLLTSQHELARAYHADGRVKEAIKLLENVVEIGANTPNEEHPDRLTSQYELAKAYRSDWRVKEAIKLLENIMEIQANILNEEHPHRLTSQHELASAYRSDGRVKEAIKLLENIVEIQANILNEEHPHRLTSQHELASAYRSDGRVKEAIKLLENIVDIQANILNEEHPHRLTSQHELASAYLLDGRVKEAIKLLENVVQIKTNVLDEDHPEQLRSQHELARAYHADGRVKEAIKLLENVVQIKTNVLDEDHPEQLISQHELASAYRSEGRVKEAIKLLEHVVERREITLNKTHPYRLGSQHLLRLVYLEDGQVKESIKLLQQVVEIEAEILDEGHPDRLASQEALLDAYEALKLLES</sequence>
<comment type="caution">
    <text evidence="1">The sequence shown here is derived from an EMBL/GenBank/DDBJ whole genome shotgun (WGS) entry which is preliminary data.</text>
</comment>
<dbReference type="Proteomes" id="UP000805649">
    <property type="component" value="Unassembled WGS sequence"/>
</dbReference>
<keyword evidence="2" id="KW-1185">Reference proteome</keyword>
<evidence type="ECO:0000313" key="1">
    <source>
        <dbReference type="EMBL" id="KAL0938198.1"/>
    </source>
</evidence>
<name>A0ACC3Z285_COLTU</name>
<proteinExistence type="predicted"/>
<organism evidence="1 2">
    <name type="scientific">Colletotrichum truncatum</name>
    <name type="common">Anthracnose fungus</name>
    <name type="synonym">Colletotrichum capsici</name>
    <dbReference type="NCBI Taxonomy" id="5467"/>
    <lineage>
        <taxon>Eukaryota</taxon>
        <taxon>Fungi</taxon>
        <taxon>Dikarya</taxon>
        <taxon>Ascomycota</taxon>
        <taxon>Pezizomycotina</taxon>
        <taxon>Sordariomycetes</taxon>
        <taxon>Hypocreomycetidae</taxon>
        <taxon>Glomerellales</taxon>
        <taxon>Glomerellaceae</taxon>
        <taxon>Colletotrichum</taxon>
        <taxon>Colletotrichum truncatum species complex</taxon>
    </lineage>
</organism>